<reference evidence="9" key="2">
    <citation type="submission" date="2017-02" db="UniProtKB">
        <authorList>
            <consortium name="WormBaseParasite"/>
        </authorList>
    </citation>
    <scope>IDENTIFICATION</scope>
</reference>
<keyword evidence="2 5" id="KW-0238">DNA-binding</keyword>
<dbReference type="SUPFAM" id="SSF49417">
    <property type="entry name" value="p53-like transcription factors"/>
    <property type="match status" value="1"/>
</dbReference>
<keyword evidence="1" id="KW-0805">Transcription regulation</keyword>
<evidence type="ECO:0000256" key="4">
    <source>
        <dbReference type="ARBA" id="ARBA00023242"/>
    </source>
</evidence>
<dbReference type="GO" id="GO:0000785">
    <property type="term" value="C:chromatin"/>
    <property type="evidence" value="ECO:0007669"/>
    <property type="project" value="TreeGrafter"/>
</dbReference>
<comment type="subcellular location">
    <subcellularLocation>
        <location evidence="5">Nucleus</location>
    </subcellularLocation>
</comment>
<evidence type="ECO:0000256" key="1">
    <source>
        <dbReference type="ARBA" id="ARBA00023015"/>
    </source>
</evidence>
<name>A0A0K0DES2_ANGCA</name>
<evidence type="ECO:0000256" key="6">
    <source>
        <dbReference type="SAM" id="MobiDB-lite"/>
    </source>
</evidence>
<dbReference type="GO" id="GO:0000978">
    <property type="term" value="F:RNA polymerase II cis-regulatory region sequence-specific DNA binding"/>
    <property type="evidence" value="ECO:0007669"/>
    <property type="project" value="InterPro"/>
</dbReference>
<dbReference type="InterPro" id="IPR001699">
    <property type="entry name" value="TF_T-box"/>
</dbReference>
<dbReference type="GO" id="GO:0005634">
    <property type="term" value="C:nucleus"/>
    <property type="evidence" value="ECO:0007669"/>
    <property type="project" value="UniProtKB-SubCell"/>
</dbReference>
<protein>
    <submittedName>
        <fullName evidence="9">T-box domain-containing protein</fullName>
    </submittedName>
</protein>
<dbReference type="InterPro" id="IPR046360">
    <property type="entry name" value="T-box_DNA-bd"/>
</dbReference>
<dbReference type="Gene3D" id="2.60.40.820">
    <property type="entry name" value="Transcription factor, T-box"/>
    <property type="match status" value="1"/>
</dbReference>
<dbReference type="GO" id="GO:0000981">
    <property type="term" value="F:DNA-binding transcription factor activity, RNA polymerase II-specific"/>
    <property type="evidence" value="ECO:0007669"/>
    <property type="project" value="TreeGrafter"/>
</dbReference>
<dbReference type="AlphaFoldDB" id="A0A0K0DES2"/>
<feature type="domain" description="T-box" evidence="7">
    <location>
        <begin position="21"/>
        <end position="200"/>
    </location>
</feature>
<dbReference type="PROSITE" id="PS50252">
    <property type="entry name" value="TBOX_3"/>
    <property type="match status" value="1"/>
</dbReference>
<evidence type="ECO:0000256" key="2">
    <source>
        <dbReference type="ARBA" id="ARBA00023125"/>
    </source>
</evidence>
<feature type="region of interest" description="Disordered" evidence="6">
    <location>
        <begin position="198"/>
        <end position="229"/>
    </location>
</feature>
<sequence length="295" mass="34097">MSFKSCSSSENLYSNFSFTFRKIFPKIEYKIQGLNPDETYAIMLRIERVDDMRYKFSAGDWSTNGKGEPQTTPRSIPHHDGAVDSGRAWMSKAVAFDRVKVTNNQQDNDPFHVVLQSMHKYLPVLYIYHMPNTVMWMDQTTPALDTSCLVATFWNKSEWILINTSLRYDYTAFIAVTAYQNNDVTQLKISHNPFAKGFREGSERDRKRTSASPAYSVPSPKRISPMTSDVKTKCERQTGNPFMLPWTATGDPNLTRSSEQIPMQWYNYYQNPFYSSLPYYCSYMPNCYSTPTPEC</sequence>
<accession>A0A0K0DES2</accession>
<dbReference type="GO" id="GO:0001708">
    <property type="term" value="P:cell fate specification"/>
    <property type="evidence" value="ECO:0007669"/>
    <property type="project" value="TreeGrafter"/>
</dbReference>
<evidence type="ECO:0000256" key="5">
    <source>
        <dbReference type="PROSITE-ProRule" id="PRU00201"/>
    </source>
</evidence>
<evidence type="ECO:0000313" key="8">
    <source>
        <dbReference type="Proteomes" id="UP000035642"/>
    </source>
</evidence>
<dbReference type="STRING" id="6313.A0A0K0DES2"/>
<feature type="compositionally biased region" description="Basic and acidic residues" evidence="6">
    <location>
        <begin position="198"/>
        <end position="208"/>
    </location>
</feature>
<evidence type="ECO:0000256" key="3">
    <source>
        <dbReference type="ARBA" id="ARBA00023163"/>
    </source>
</evidence>
<dbReference type="InterPro" id="IPR036960">
    <property type="entry name" value="T-box_sf"/>
</dbReference>
<organism evidence="8 9">
    <name type="scientific">Angiostrongylus cantonensis</name>
    <name type="common">Rat lungworm</name>
    <dbReference type="NCBI Taxonomy" id="6313"/>
    <lineage>
        <taxon>Eukaryota</taxon>
        <taxon>Metazoa</taxon>
        <taxon>Ecdysozoa</taxon>
        <taxon>Nematoda</taxon>
        <taxon>Chromadorea</taxon>
        <taxon>Rhabditida</taxon>
        <taxon>Rhabditina</taxon>
        <taxon>Rhabditomorpha</taxon>
        <taxon>Strongyloidea</taxon>
        <taxon>Metastrongylidae</taxon>
        <taxon>Angiostrongylus</taxon>
    </lineage>
</organism>
<dbReference type="Proteomes" id="UP000035642">
    <property type="component" value="Unassembled WGS sequence"/>
</dbReference>
<keyword evidence="4 5" id="KW-0539">Nucleus</keyword>
<dbReference type="CDD" id="cd00182">
    <property type="entry name" value="T-box"/>
    <property type="match status" value="1"/>
</dbReference>
<dbReference type="PANTHER" id="PTHR11267:SF170">
    <property type="entry name" value="T-BOX PROTEIN 33-RELATED"/>
    <property type="match status" value="1"/>
</dbReference>
<reference evidence="8" key="1">
    <citation type="submission" date="2012-09" db="EMBL/GenBank/DDBJ databases">
        <authorList>
            <person name="Martin A.A."/>
        </authorList>
    </citation>
    <scope>NUCLEOTIDE SEQUENCE</scope>
</reference>
<comment type="caution">
    <text evidence="5">Lacks conserved residue(s) required for the propagation of feature annotation.</text>
</comment>
<dbReference type="SMART" id="SM00425">
    <property type="entry name" value="TBOX"/>
    <property type="match status" value="1"/>
</dbReference>
<dbReference type="WBParaSite" id="ACAC_0000939601-mRNA-1">
    <property type="protein sequence ID" value="ACAC_0000939601-mRNA-1"/>
    <property type="gene ID" value="ACAC_0000939601"/>
</dbReference>
<evidence type="ECO:0000259" key="7">
    <source>
        <dbReference type="PROSITE" id="PS50252"/>
    </source>
</evidence>
<evidence type="ECO:0000313" key="9">
    <source>
        <dbReference type="WBParaSite" id="ACAC_0000939601-mRNA-1"/>
    </source>
</evidence>
<dbReference type="Pfam" id="PF00907">
    <property type="entry name" value="T-box"/>
    <property type="match status" value="1"/>
</dbReference>
<dbReference type="PANTHER" id="PTHR11267">
    <property type="entry name" value="T-BOX PROTEIN-RELATED"/>
    <property type="match status" value="1"/>
</dbReference>
<dbReference type="InterPro" id="IPR008967">
    <property type="entry name" value="p53-like_TF_DNA-bd_sf"/>
</dbReference>
<dbReference type="GO" id="GO:0045893">
    <property type="term" value="P:positive regulation of DNA-templated transcription"/>
    <property type="evidence" value="ECO:0007669"/>
    <property type="project" value="InterPro"/>
</dbReference>
<keyword evidence="3" id="KW-0804">Transcription</keyword>
<dbReference type="PRINTS" id="PR00937">
    <property type="entry name" value="TBOX"/>
</dbReference>
<proteinExistence type="predicted"/>
<keyword evidence="8" id="KW-1185">Reference proteome</keyword>